<reference evidence="2" key="2">
    <citation type="submission" date="2008-07" db="EMBL/GenBank/DDBJ databases">
        <authorList>
            <person name="Genoscope - CEA"/>
        </authorList>
    </citation>
    <scope>NUCLEOTIDE SEQUENCE</scope>
    <source>
        <strain evidence="2">S mat+</strain>
    </source>
</reference>
<sequence>MDQWLFECCLLGYRRFTDALWILPVYVYPGVLHIWLGRWLCLDLRTTPVQGFGKTANERFATRQGRETQDERKLQENVFKCEGVEHVNGVINNKVCCWWRRTQGTYLGNWFLVPIRSVETMSGSPYRGAGRRAETDRQTDRQTVMDAR</sequence>
<reference evidence="3" key="4">
    <citation type="submission" date="2015-04" db="EMBL/GenBank/DDBJ databases">
        <title>Maintaining two mating types: Structure of the mating type locus and its role in heterokaryosis in Podospora anserina.</title>
        <authorList>
            <person name="Grognet P."/>
            <person name="Bidard F."/>
            <person name="Kuchly C."/>
            <person name="Chan Ho Tong L."/>
            <person name="Coppin E."/>
            <person name="Ait Benkhali J."/>
            <person name="Couloux A."/>
            <person name="Wincker P."/>
            <person name="Debuchy R."/>
            <person name="Silar P."/>
        </authorList>
    </citation>
    <scope>NUCLEOTIDE SEQUENCE</scope>
</reference>
<dbReference type="EMBL" id="FO904939">
    <property type="protein sequence ID" value="CDP28399.1"/>
    <property type="molecule type" value="Genomic_DNA"/>
</dbReference>
<feature type="region of interest" description="Disordered" evidence="1">
    <location>
        <begin position="124"/>
        <end position="148"/>
    </location>
</feature>
<evidence type="ECO:0000313" key="2">
    <source>
        <dbReference type="EMBL" id="CAP66663.1"/>
    </source>
</evidence>
<feature type="compositionally biased region" description="Basic and acidic residues" evidence="1">
    <location>
        <begin position="131"/>
        <end position="140"/>
    </location>
</feature>
<keyword evidence="4" id="KW-1185">Reference proteome</keyword>
<proteinExistence type="predicted"/>
<dbReference type="HOGENOM" id="CLU_1759591_0_0_1"/>
<evidence type="ECO:0000313" key="3">
    <source>
        <dbReference type="EMBL" id="CDP28399.1"/>
    </source>
</evidence>
<dbReference type="EMBL" id="CU633895">
    <property type="protein sequence ID" value="CAP66663.1"/>
    <property type="molecule type" value="Genomic_DNA"/>
</dbReference>
<gene>
    <name evidence="2" type="ORF">PODANS_4_8310</name>
</gene>
<dbReference type="Proteomes" id="UP000001197">
    <property type="component" value="Chromosome 4"/>
</dbReference>
<accession>B2AR85</accession>
<evidence type="ECO:0000256" key="1">
    <source>
        <dbReference type="SAM" id="MobiDB-lite"/>
    </source>
</evidence>
<organism evidence="2">
    <name type="scientific">Podospora anserina (strain S / ATCC MYA-4624 / DSM 980 / FGSC 10383)</name>
    <name type="common">Pleurage anserina</name>
    <dbReference type="NCBI Taxonomy" id="515849"/>
    <lineage>
        <taxon>Eukaryota</taxon>
        <taxon>Fungi</taxon>
        <taxon>Dikarya</taxon>
        <taxon>Ascomycota</taxon>
        <taxon>Pezizomycotina</taxon>
        <taxon>Sordariomycetes</taxon>
        <taxon>Sordariomycetidae</taxon>
        <taxon>Sordariales</taxon>
        <taxon>Podosporaceae</taxon>
        <taxon>Podospora</taxon>
        <taxon>Podospora anserina</taxon>
    </lineage>
</organism>
<dbReference type="KEGG" id="pan:PODANSg3025"/>
<protein>
    <submittedName>
        <fullName evidence="2">Podospora anserina S mat+ genomic DNA chromosome 4, supercontig 4</fullName>
    </submittedName>
</protein>
<reference evidence="4" key="3">
    <citation type="journal article" date="2014" name="Genetics">
        <title>Maintaining two mating types: Structure of the mating type locus and its role in heterokaryosis in Podospora anserina.</title>
        <authorList>
            <person name="Grognet P."/>
            <person name="Bidard F."/>
            <person name="Kuchly C."/>
            <person name="Tong L.C.H."/>
            <person name="Coppin E."/>
            <person name="Benkhali J.A."/>
            <person name="Couloux A."/>
            <person name="Wincker P."/>
            <person name="Debuchy R."/>
            <person name="Silar P."/>
        </authorList>
    </citation>
    <scope>GENOME REANNOTATION</scope>
    <source>
        <strain evidence="4">S / ATCC MYA-4624 / DSM 980 / FGSC 10383</strain>
    </source>
</reference>
<dbReference type="GeneID" id="6189994"/>
<dbReference type="VEuPathDB" id="FungiDB:PODANS_4_8310"/>
<reference evidence="2 4" key="1">
    <citation type="journal article" date="2008" name="Genome Biol.">
        <title>The genome sequence of the model ascomycete fungus Podospora anserina.</title>
        <authorList>
            <person name="Espagne E."/>
            <person name="Lespinet O."/>
            <person name="Malagnac F."/>
            <person name="Da Silva C."/>
            <person name="Jaillon O."/>
            <person name="Porcel B.M."/>
            <person name="Couloux A."/>
            <person name="Aury J.-M."/>
            <person name="Segurens B."/>
            <person name="Poulain J."/>
            <person name="Anthouard V."/>
            <person name="Grossetete S."/>
            <person name="Khalili H."/>
            <person name="Coppin E."/>
            <person name="Dequard-Chablat M."/>
            <person name="Picard M."/>
            <person name="Contamine V."/>
            <person name="Arnaise S."/>
            <person name="Bourdais A."/>
            <person name="Berteaux-Lecellier V."/>
            <person name="Gautheret D."/>
            <person name="de Vries R.P."/>
            <person name="Battaglia E."/>
            <person name="Coutinho P.M."/>
            <person name="Danchin E.G.J."/>
            <person name="Henrissat B."/>
            <person name="El Khoury R."/>
            <person name="Sainsard-Chanet A."/>
            <person name="Boivin A."/>
            <person name="Pinan-Lucarre B."/>
            <person name="Sellem C.H."/>
            <person name="Debuchy R."/>
            <person name="Wincker P."/>
            <person name="Weissenbach J."/>
            <person name="Silar P."/>
        </authorList>
    </citation>
    <scope>NUCLEOTIDE SEQUENCE [LARGE SCALE GENOMIC DNA]</scope>
    <source>
        <strain evidence="4">S / ATCC MYA-4624 / DSM 980 / FGSC 10383</strain>
        <strain evidence="2">S mat+</strain>
    </source>
</reference>
<dbReference type="RefSeq" id="XP_001905997.1">
    <property type="nucleotide sequence ID" value="XM_001905962.1"/>
</dbReference>
<dbReference type="AlphaFoldDB" id="B2AR85"/>
<evidence type="ECO:0000313" key="4">
    <source>
        <dbReference type="Proteomes" id="UP000001197"/>
    </source>
</evidence>
<name>B2AR85_PODAN</name>